<gene>
    <name evidence="1" type="ORF">FHS60_001366</name>
</gene>
<dbReference type="AlphaFoldDB" id="A0A7W5XXX4"/>
<accession>A0A7W5XXX4</accession>
<dbReference type="Pfam" id="PF07751">
    <property type="entry name" value="Abi_2"/>
    <property type="match status" value="1"/>
</dbReference>
<dbReference type="RefSeq" id="WP_183696616.1">
    <property type="nucleotide sequence ID" value="NZ_JACICA010000006.1"/>
</dbReference>
<dbReference type="Proteomes" id="UP000541425">
    <property type="component" value="Unassembled WGS sequence"/>
</dbReference>
<dbReference type="EMBL" id="JACICA010000006">
    <property type="protein sequence ID" value="MBB3702893.1"/>
    <property type="molecule type" value="Genomic_DNA"/>
</dbReference>
<sequence>MGKEAIDIDQQICLLKERGMLINNEDKAKEVLLDVGYYRLGFYWFPFEISYPCKTRRIHKFREGTNFDDIVKLYYFDFTLRSILTKYLNRIEIHLRTFITYHVSNSYKGSPTWFVDPAIVSQTYVDSFEREVYTSRFRQTPAIKQHHKTHEDDKYAPAWKTLEFMTLGGIIHLFKAINDQQIRRNISEHFNVCQLKVFESYLSLISIIRNHCAHGNVLYDIALPKSIRRGPAGRMAEADYQNLHGAIKVIYYMIGIVSRNRQADLKEELIKLFNKNKNCERVQKTIAKATGIKNICEIFA</sequence>
<protein>
    <submittedName>
        <fullName evidence="1">Abortive infection bacteriophage resistance protein</fullName>
    </submittedName>
</protein>
<dbReference type="InterPro" id="IPR011664">
    <property type="entry name" value="Abi_system_AbiD/AbiF-like"/>
</dbReference>
<evidence type="ECO:0000313" key="1">
    <source>
        <dbReference type="EMBL" id="MBB3702893.1"/>
    </source>
</evidence>
<reference evidence="1 2" key="1">
    <citation type="submission" date="2020-08" db="EMBL/GenBank/DDBJ databases">
        <title>Genomic Encyclopedia of Type Strains, Phase IV (KMG-IV): sequencing the most valuable type-strain genomes for metagenomic binning, comparative biology and taxonomic classification.</title>
        <authorList>
            <person name="Goeker M."/>
        </authorList>
    </citation>
    <scope>NUCLEOTIDE SEQUENCE [LARGE SCALE GENOMIC DNA]</scope>
    <source>
        <strain evidence="1 2">DSM 22548</strain>
    </source>
</reference>
<name>A0A7W5XXX4_9BACT</name>
<proteinExistence type="predicted"/>
<comment type="caution">
    <text evidence="1">The sequence shown here is derived from an EMBL/GenBank/DDBJ whole genome shotgun (WGS) entry which is preliminary data.</text>
</comment>
<evidence type="ECO:0000313" key="2">
    <source>
        <dbReference type="Proteomes" id="UP000541425"/>
    </source>
</evidence>
<organism evidence="1 2">
    <name type="scientific">Alloprevotella rava</name>
    <dbReference type="NCBI Taxonomy" id="671218"/>
    <lineage>
        <taxon>Bacteria</taxon>
        <taxon>Pseudomonadati</taxon>
        <taxon>Bacteroidota</taxon>
        <taxon>Bacteroidia</taxon>
        <taxon>Bacteroidales</taxon>
        <taxon>Prevotellaceae</taxon>
        <taxon>Alloprevotella</taxon>
    </lineage>
</organism>